<protein>
    <submittedName>
        <fullName evidence="2">Uncharacterized protein</fullName>
    </submittedName>
</protein>
<gene>
    <name evidence="2" type="ORF">BA011_35950</name>
</gene>
<sequence length="155" mass="17390">MQPDTIDGKAVKNLAIAHALNGAVIFGQPGGFAVLVKYGANERAVAAQRSRRMRIWRNLNTAAAYVRDELGLERFEIDMTEHDPAAVERKRPDTAERQRQLHTAGEHDAWFRSQVQKAMDGIEDGSNRAISEDEWADKAQLKRADLQRRIGAQGR</sequence>
<dbReference type="Proteomes" id="UP000092691">
    <property type="component" value="Plasmid unnamed4"/>
</dbReference>
<evidence type="ECO:0000256" key="1">
    <source>
        <dbReference type="SAM" id="MobiDB-lite"/>
    </source>
</evidence>
<evidence type="ECO:0000313" key="3">
    <source>
        <dbReference type="Proteomes" id="UP000092691"/>
    </source>
</evidence>
<dbReference type="OrthoDB" id="3174560at2"/>
<evidence type="ECO:0000313" key="2">
    <source>
        <dbReference type="EMBL" id="ANP91512.1"/>
    </source>
</evidence>
<dbReference type="Gene3D" id="6.20.450.20">
    <property type="match status" value="1"/>
</dbReference>
<accession>A0A1B1CP06</accession>
<feature type="region of interest" description="Disordered" evidence="1">
    <location>
        <begin position="84"/>
        <end position="110"/>
    </location>
</feature>
<reference evidence="2 3" key="1">
    <citation type="submission" date="2016-06" db="EMBL/GenBank/DDBJ databases">
        <title>Microsymbionts genomes from the relict species Vavilovia formosa.</title>
        <authorList>
            <person name="Chirak E."/>
            <person name="Kimeklis A."/>
            <person name="Andronov E."/>
        </authorList>
    </citation>
    <scope>NUCLEOTIDE SEQUENCE [LARGE SCALE GENOMIC DNA]</scope>
    <source>
        <strain evidence="2 3">Vaf10</strain>
        <plasmid evidence="3">Plasmid unnamed4</plasmid>
    </source>
</reference>
<dbReference type="EMBL" id="CP016292">
    <property type="protein sequence ID" value="ANP91512.1"/>
    <property type="molecule type" value="Genomic_DNA"/>
</dbReference>
<name>A0A1B1CP06_RHILE</name>
<dbReference type="AlphaFoldDB" id="A0A1B1CP06"/>
<geneLocation type="plasmid" evidence="2 3">
    <name>unnamed4</name>
</geneLocation>
<proteinExistence type="predicted"/>
<keyword evidence="2" id="KW-0614">Plasmid</keyword>
<organism evidence="2 3">
    <name type="scientific">Rhizobium leguminosarum</name>
    <dbReference type="NCBI Taxonomy" id="384"/>
    <lineage>
        <taxon>Bacteria</taxon>
        <taxon>Pseudomonadati</taxon>
        <taxon>Pseudomonadota</taxon>
        <taxon>Alphaproteobacteria</taxon>
        <taxon>Hyphomicrobiales</taxon>
        <taxon>Rhizobiaceae</taxon>
        <taxon>Rhizobium/Agrobacterium group</taxon>
        <taxon>Rhizobium</taxon>
    </lineage>
</organism>